<accession>A0ABD1K5P8</accession>
<dbReference type="PANTHER" id="PTHR19143:SF225">
    <property type="entry name" value="MICROFIBRIL-ASSOCIATED GLYCOPROTEIN 4"/>
    <property type="match status" value="1"/>
</dbReference>
<dbReference type="EMBL" id="JBHFQA010000008">
    <property type="protein sequence ID" value="KAL2094448.1"/>
    <property type="molecule type" value="Genomic_DNA"/>
</dbReference>
<keyword evidence="3" id="KW-1185">Reference proteome</keyword>
<evidence type="ECO:0000259" key="1">
    <source>
        <dbReference type="PROSITE" id="PS51406"/>
    </source>
</evidence>
<sequence length="181" mass="20871">METDNGGWTVIQRRMDGTVNFYQPWKHYREGFGNKHSEYWLGLQNLFLLTAQKKYELRVDMEDFEGKKVFAKYSSFFVGSEGDGYRLSVSGFINGGAGDSLTAHSGQKFSTFDKDQDTSSSNLARRYLSGNWFYNDYKSNVNAVYRWGADSTISYVGIDWHSFKGYNYSLKKLVMMIRPVP</sequence>
<dbReference type="CDD" id="cd00087">
    <property type="entry name" value="FReD"/>
    <property type="match status" value="1"/>
</dbReference>
<gene>
    <name evidence="2" type="ORF">ACEWY4_009167</name>
</gene>
<dbReference type="InterPro" id="IPR014716">
    <property type="entry name" value="Fibrinogen_a/b/g_C_1"/>
</dbReference>
<dbReference type="Pfam" id="PF00147">
    <property type="entry name" value="Fibrinogen_C"/>
    <property type="match status" value="1"/>
</dbReference>
<dbReference type="InterPro" id="IPR036056">
    <property type="entry name" value="Fibrinogen-like_C"/>
</dbReference>
<dbReference type="InterPro" id="IPR002181">
    <property type="entry name" value="Fibrinogen_a/b/g_C_dom"/>
</dbReference>
<evidence type="ECO:0000313" key="2">
    <source>
        <dbReference type="EMBL" id="KAL2094448.1"/>
    </source>
</evidence>
<evidence type="ECO:0000313" key="3">
    <source>
        <dbReference type="Proteomes" id="UP001591681"/>
    </source>
</evidence>
<comment type="caution">
    <text evidence="2">The sequence shown here is derived from an EMBL/GenBank/DDBJ whole genome shotgun (WGS) entry which is preliminary data.</text>
</comment>
<protein>
    <recommendedName>
        <fullName evidence="1">Fibrinogen C-terminal domain-containing protein</fullName>
    </recommendedName>
</protein>
<proteinExistence type="predicted"/>
<organism evidence="2 3">
    <name type="scientific">Coilia grayii</name>
    <name type="common">Gray's grenadier anchovy</name>
    <dbReference type="NCBI Taxonomy" id="363190"/>
    <lineage>
        <taxon>Eukaryota</taxon>
        <taxon>Metazoa</taxon>
        <taxon>Chordata</taxon>
        <taxon>Craniata</taxon>
        <taxon>Vertebrata</taxon>
        <taxon>Euteleostomi</taxon>
        <taxon>Actinopterygii</taxon>
        <taxon>Neopterygii</taxon>
        <taxon>Teleostei</taxon>
        <taxon>Clupei</taxon>
        <taxon>Clupeiformes</taxon>
        <taxon>Clupeoidei</taxon>
        <taxon>Engraulidae</taxon>
        <taxon>Coilinae</taxon>
        <taxon>Coilia</taxon>
    </lineage>
</organism>
<dbReference type="AlphaFoldDB" id="A0ABD1K5P8"/>
<dbReference type="InterPro" id="IPR050373">
    <property type="entry name" value="Fibrinogen_C-term_domain"/>
</dbReference>
<dbReference type="Proteomes" id="UP001591681">
    <property type="component" value="Unassembled WGS sequence"/>
</dbReference>
<feature type="domain" description="Fibrinogen C-terminal" evidence="1">
    <location>
        <begin position="1"/>
        <end position="181"/>
    </location>
</feature>
<dbReference type="SMART" id="SM00186">
    <property type="entry name" value="FBG"/>
    <property type="match status" value="1"/>
</dbReference>
<reference evidence="2 3" key="1">
    <citation type="submission" date="2024-09" db="EMBL/GenBank/DDBJ databases">
        <title>A chromosome-level genome assembly of Gray's grenadier anchovy, Coilia grayii.</title>
        <authorList>
            <person name="Fu Z."/>
        </authorList>
    </citation>
    <scope>NUCLEOTIDE SEQUENCE [LARGE SCALE GENOMIC DNA]</scope>
    <source>
        <strain evidence="2">G4</strain>
        <tissue evidence="2">Muscle</tissue>
    </source>
</reference>
<dbReference type="PANTHER" id="PTHR19143">
    <property type="entry name" value="FIBRINOGEN/TENASCIN/ANGIOPOEITIN"/>
    <property type="match status" value="1"/>
</dbReference>
<name>A0ABD1K5P8_9TELE</name>
<dbReference type="Gene3D" id="3.90.215.10">
    <property type="entry name" value="Gamma Fibrinogen, chain A, domain 1"/>
    <property type="match status" value="1"/>
</dbReference>
<dbReference type="PROSITE" id="PS51406">
    <property type="entry name" value="FIBRINOGEN_C_2"/>
    <property type="match status" value="1"/>
</dbReference>
<dbReference type="SUPFAM" id="SSF56496">
    <property type="entry name" value="Fibrinogen C-terminal domain-like"/>
    <property type="match status" value="1"/>
</dbReference>